<dbReference type="KEGG" id="tvi:Thivi_3050"/>
<sequence>MGRAEIALRDRHCIRSWFDPSTGSGLTTNGCNVTTKVGMSFSGNRLGNDNDNGVKSIREWTFFSLLMNLFIASWR</sequence>
<accession>I3YD62</accession>
<protein>
    <submittedName>
        <fullName evidence="1">Uncharacterized protein</fullName>
    </submittedName>
</protein>
<evidence type="ECO:0000313" key="2">
    <source>
        <dbReference type="Proteomes" id="UP000006062"/>
    </source>
</evidence>
<organism evidence="1 2">
    <name type="scientific">Thiocystis violascens (strain ATCC 17096 / DSM 198 / 6111)</name>
    <name type="common">Chromatium violascens</name>
    <dbReference type="NCBI Taxonomy" id="765911"/>
    <lineage>
        <taxon>Bacteria</taxon>
        <taxon>Pseudomonadati</taxon>
        <taxon>Pseudomonadota</taxon>
        <taxon>Gammaproteobacteria</taxon>
        <taxon>Chromatiales</taxon>
        <taxon>Chromatiaceae</taxon>
        <taxon>Thiocystis</taxon>
    </lineage>
</organism>
<dbReference type="AlphaFoldDB" id="I3YD62"/>
<gene>
    <name evidence="1" type="ordered locus">Thivi_3050</name>
</gene>
<keyword evidence="2" id="KW-1185">Reference proteome</keyword>
<dbReference type="HOGENOM" id="CLU_2669972_0_0_6"/>
<reference evidence="1 2" key="1">
    <citation type="submission" date="2012-06" db="EMBL/GenBank/DDBJ databases">
        <title>Complete sequence of Thiocystis violascens DSM 198.</title>
        <authorList>
            <consortium name="US DOE Joint Genome Institute"/>
            <person name="Lucas S."/>
            <person name="Han J."/>
            <person name="Lapidus A."/>
            <person name="Cheng J.-F."/>
            <person name="Goodwin L."/>
            <person name="Pitluck S."/>
            <person name="Peters L."/>
            <person name="Ovchinnikova G."/>
            <person name="Teshima H."/>
            <person name="Detter J.C."/>
            <person name="Han C."/>
            <person name="Tapia R."/>
            <person name="Land M."/>
            <person name="Hauser L."/>
            <person name="Kyrpides N."/>
            <person name="Ivanova N."/>
            <person name="Pagani I."/>
            <person name="Vogl K."/>
            <person name="Liu Z."/>
            <person name="Frigaard N.-U."/>
            <person name="Bryant D."/>
            <person name="Woyke T."/>
        </authorList>
    </citation>
    <scope>NUCLEOTIDE SEQUENCE [LARGE SCALE GENOMIC DNA]</scope>
    <source>
        <strain evidence="2">ATCC 17096 / DSM 198 / 6111</strain>
    </source>
</reference>
<dbReference type="EMBL" id="CP003154">
    <property type="protein sequence ID" value="AFL74930.1"/>
    <property type="molecule type" value="Genomic_DNA"/>
</dbReference>
<name>I3YD62_THIV6</name>
<dbReference type="Proteomes" id="UP000006062">
    <property type="component" value="Chromosome"/>
</dbReference>
<evidence type="ECO:0000313" key="1">
    <source>
        <dbReference type="EMBL" id="AFL74930.1"/>
    </source>
</evidence>
<dbReference type="STRING" id="765911.Thivi_3050"/>
<proteinExistence type="predicted"/>